<evidence type="ECO:0000313" key="4">
    <source>
        <dbReference type="Proteomes" id="UP001180489"/>
    </source>
</evidence>
<dbReference type="SUPFAM" id="SSF47413">
    <property type="entry name" value="lambda repressor-like DNA-binding domains"/>
    <property type="match status" value="1"/>
</dbReference>
<dbReference type="Proteomes" id="UP001180489">
    <property type="component" value="Unassembled WGS sequence"/>
</dbReference>
<comment type="caution">
    <text evidence="3">The sequence shown here is derived from an EMBL/GenBank/DDBJ whole genome shotgun (WGS) entry which is preliminary data.</text>
</comment>
<reference evidence="3" key="1">
    <citation type="submission" date="2024-05" db="EMBL/GenBank/DDBJ databases">
        <title>30 novel species of actinomycetes from the DSMZ collection.</title>
        <authorList>
            <person name="Nouioui I."/>
        </authorList>
    </citation>
    <scope>NUCLEOTIDE SEQUENCE</scope>
    <source>
        <strain evidence="3">DSM 41014</strain>
    </source>
</reference>
<dbReference type="CDD" id="cd00093">
    <property type="entry name" value="HTH_XRE"/>
    <property type="match status" value="1"/>
</dbReference>
<gene>
    <name evidence="3" type="ORF">RM863_16680</name>
</gene>
<dbReference type="PANTHER" id="PTHR35010">
    <property type="entry name" value="BLL4672 PROTEIN-RELATED"/>
    <property type="match status" value="1"/>
</dbReference>
<dbReference type="InterPro" id="IPR001387">
    <property type="entry name" value="Cro/C1-type_HTH"/>
</dbReference>
<dbReference type="Gene3D" id="1.10.260.40">
    <property type="entry name" value="lambda repressor-like DNA-binding domains"/>
    <property type="match status" value="1"/>
</dbReference>
<evidence type="ECO:0000256" key="1">
    <source>
        <dbReference type="SAM" id="MobiDB-lite"/>
    </source>
</evidence>
<dbReference type="Pfam" id="PF13560">
    <property type="entry name" value="HTH_31"/>
    <property type="match status" value="1"/>
</dbReference>
<keyword evidence="4" id="KW-1185">Reference proteome</keyword>
<dbReference type="RefSeq" id="WP_311635547.1">
    <property type="nucleotide sequence ID" value="NZ_JAVRFF010000017.1"/>
</dbReference>
<organism evidence="3 4">
    <name type="scientific">Streptomyces hintoniae</name>
    <dbReference type="NCBI Taxonomy" id="3075521"/>
    <lineage>
        <taxon>Bacteria</taxon>
        <taxon>Bacillati</taxon>
        <taxon>Actinomycetota</taxon>
        <taxon>Actinomycetes</taxon>
        <taxon>Kitasatosporales</taxon>
        <taxon>Streptomycetaceae</taxon>
        <taxon>Streptomyces</taxon>
    </lineage>
</organism>
<feature type="domain" description="HTH cro/C1-type" evidence="2">
    <location>
        <begin position="35"/>
        <end position="82"/>
    </location>
</feature>
<dbReference type="EMBL" id="JAVRFF010000017">
    <property type="protein sequence ID" value="MDT0473767.1"/>
    <property type="molecule type" value="Genomic_DNA"/>
</dbReference>
<dbReference type="Pfam" id="PF17765">
    <property type="entry name" value="MLTR_LBD"/>
    <property type="match status" value="1"/>
</dbReference>
<dbReference type="PROSITE" id="PS50943">
    <property type="entry name" value="HTH_CROC1"/>
    <property type="match status" value="1"/>
</dbReference>
<accession>A0ABU2UKI1</accession>
<evidence type="ECO:0000259" key="2">
    <source>
        <dbReference type="PROSITE" id="PS50943"/>
    </source>
</evidence>
<dbReference type="PANTHER" id="PTHR35010:SF2">
    <property type="entry name" value="BLL4672 PROTEIN"/>
    <property type="match status" value="1"/>
</dbReference>
<evidence type="ECO:0000313" key="3">
    <source>
        <dbReference type="EMBL" id="MDT0473767.1"/>
    </source>
</evidence>
<sequence>MDTSDALRDFLISRRARLRPGDVGLPDHGVRRVSGLRREEIAALAAVSVEHYIRLERGQASRVSDAVLDAVADALRLSTGERRYLRSLARPAAGADGADRADGTGRNGAVSGGRGVRPSVQRVLDSMTDTPAYLVGRGGAVLAWNRPAARVFVDFGRVPVADRTVGRLIFVDPYARWLYVDWEAKAREAVSYLRTETGKRPRDRELAREIGDLAAHSADFRRLWSEQHVLETTHATVVLRCGPPHDRLEFSWEALQMTGDPDEVVLVYTAAPDTPTASALRELCGAHRGGRAPR</sequence>
<protein>
    <submittedName>
        <fullName evidence="3">Helix-turn-helix transcriptional regulator</fullName>
    </submittedName>
</protein>
<dbReference type="SMART" id="SM00530">
    <property type="entry name" value="HTH_XRE"/>
    <property type="match status" value="1"/>
</dbReference>
<dbReference type="InterPro" id="IPR041413">
    <property type="entry name" value="MLTR_LBD"/>
</dbReference>
<feature type="region of interest" description="Disordered" evidence="1">
    <location>
        <begin position="94"/>
        <end position="116"/>
    </location>
</feature>
<dbReference type="InterPro" id="IPR010982">
    <property type="entry name" value="Lambda_DNA-bd_dom_sf"/>
</dbReference>
<dbReference type="Gene3D" id="3.30.450.180">
    <property type="match status" value="1"/>
</dbReference>
<name>A0ABU2UKI1_9ACTN</name>
<proteinExistence type="predicted"/>